<evidence type="ECO:0000256" key="2">
    <source>
        <dbReference type="SAM" id="MobiDB-lite"/>
    </source>
</evidence>
<dbReference type="InterPro" id="IPR029210">
    <property type="entry name" value="PfEMP1_NTS"/>
</dbReference>
<dbReference type="GO" id="GO:0046789">
    <property type="term" value="F:host cell surface receptor binding"/>
    <property type="evidence" value="ECO:0007669"/>
    <property type="project" value="InterPro"/>
</dbReference>
<feature type="domain" description="Duffy-binding-like" evidence="4">
    <location>
        <begin position="1061"/>
        <end position="1193"/>
    </location>
</feature>
<dbReference type="InterPro" id="IPR041480">
    <property type="entry name" value="CIDR1_gamma"/>
</dbReference>
<dbReference type="InterPro" id="IPR042202">
    <property type="entry name" value="Duffy-ag-bd_sf"/>
</dbReference>
<feature type="region of interest" description="Disordered" evidence="2">
    <location>
        <begin position="759"/>
        <end position="784"/>
    </location>
</feature>
<organism evidence="9">
    <name type="scientific">Plasmodium falciparum Santa Lucia</name>
    <dbReference type="NCBI Taxonomy" id="478859"/>
    <lineage>
        <taxon>Eukaryota</taxon>
        <taxon>Sar</taxon>
        <taxon>Alveolata</taxon>
        <taxon>Apicomplexa</taxon>
        <taxon>Aconoidasida</taxon>
        <taxon>Haemosporida</taxon>
        <taxon>Plasmodiidae</taxon>
        <taxon>Plasmodium</taxon>
        <taxon>Plasmodium (Laverania)</taxon>
    </lineage>
</organism>
<feature type="region of interest" description="Disordered" evidence="2">
    <location>
        <begin position="393"/>
        <end position="467"/>
    </location>
</feature>
<evidence type="ECO:0008006" key="10">
    <source>
        <dbReference type="Google" id="ProtNLM"/>
    </source>
</evidence>
<keyword evidence="3" id="KW-0812">Transmembrane</keyword>
<feature type="compositionally biased region" description="Acidic residues" evidence="2">
    <location>
        <begin position="437"/>
        <end position="459"/>
    </location>
</feature>
<dbReference type="GO" id="GO:0016020">
    <property type="term" value="C:membrane"/>
    <property type="evidence" value="ECO:0007669"/>
    <property type="project" value="InterPro"/>
</dbReference>
<evidence type="ECO:0000313" key="9">
    <source>
        <dbReference type="EMBL" id="EUT87651.1"/>
    </source>
</evidence>
<feature type="domain" description="Duffy-binding-like" evidence="4">
    <location>
        <begin position="304"/>
        <end position="398"/>
    </location>
</feature>
<feature type="compositionally biased region" description="Pro residues" evidence="2">
    <location>
        <begin position="1287"/>
        <end position="1309"/>
    </location>
</feature>
<evidence type="ECO:0000259" key="6">
    <source>
        <dbReference type="Pfam" id="PF15447"/>
    </source>
</evidence>
<feature type="domain" description="Duffy-binding-like" evidence="8">
    <location>
        <begin position="801"/>
        <end position="952"/>
    </location>
</feature>
<keyword evidence="1" id="KW-0175">Coiled coil</keyword>
<evidence type="ECO:0000259" key="5">
    <source>
        <dbReference type="Pfam" id="PF05424"/>
    </source>
</evidence>
<sequence length="1355" mass="153575">MAPGGLLGGGGGTQDDSVKDLFDRIGGTIQQQVHSASKIYTSELHGDLSKATYPGDENPEKSTPQDPCDLEHSLHTNVTIGGDKEYPCEKRSNVRFSDKEGAECNKSKIKDSKSNCGACAPYRRLHLCDRNLENINDYSKINTKDNLLLEVCLAAKYEGDSIIGEYPKYQNKYGDSGFTTCTMLARSFADIGDIVRGKDLYLGDNRKDREQKQKLQENLNKIFNDIKKNNQSKLGRLSLDQIREYWWEENREKIWKAITCKAQGYKYFLPKCSKDTWSQDKCRCANTGVPTNFDYVPQYLRWFEEWAEDFCQKHFDQQDNLEGNMRNMTLKYYLKELFEEKIKEAYGEEDSKELDAKLEEIDVAQKIGDTQHSQDAIKILLGHEEKEAKKCLDTHNEEKCKPKPKPTGEDSVARNLDPAPEVIHDEDDEESHHSGSDSEEEEEDEEDGDDKGDDQDTTQDTEGSATDTSVDVCTIVNTLFTSGDNTALKDACALKYGPGGKEKFPNWKCISDTTGGKDGAICIPPRRRKLYIGGLSQWASDETQSQSQETSGKESLPSGDKLLQAFIQTAAVETFFLWDRYKKEWHHKNKAQNGLGGEAEGLQTIDGTLGDDNNPEKQLQSGTIPPDFLRQMFYTLGDYRDICTGDEKVIQMLKANGDKNIEKIEDKIKIVIENSGSKPSRAPPVPQNSGKDRKTWWDENAKHIWEGMVCALSYDTDKTDDKKIKKNEQVETKLKEKLKKNGEQNGDYHYDTVTLKDEEQNGAKPHSGPMLNNASPISGSGEKTTLTDFISRPPYFRYLEEWGENFCKERKKRLENINEDCMDGDTQKYSGDGEHCETILSDKYDTVPSLGSSCPKSCSSYRKWIRRKKYEFTEQQNAFTKQKEKCQTQSNGAGPNNDGKGFCETLQRRYNDTAAFLDRLKSGPCKTIDESEKDNGEDKLDFSQPKETFKPAKNCKPCSKFKVKCENGDCSKDKRNECTANNKKHITANRIKDCTQDFDILVSDNDPNGFNGLEDCENAHIFKGIRKEQWTCGKVCGYKVCKPKTSNGNKNDEGIIIINALLRRWLQYFLEDYNKIKHKISHCTKNGEGFTCINGCVDQWIKLKKVEWKNIKERFIEQYKNPDNYNVRSVLEEVIPENHLVNAKNKVIKLSKFDTSCGCSFSANTTNGNDDAIDCMITKLQKKIEECQSKHSGSPEQQCQNPSATPDDEDLFLEEEEENTLEPKKMMPTFCDMEDEKPKENEGTCEEAVTPSVPEASEVKKKEKEKEKQEEGEPSGEPEPPQEKAPAPAPAAPPPAPLPPPSPLPPPADQPFDPTILQTTIPFGIAIALTSIVMFGYIFVYMYVFYIYFIYMYLY</sequence>
<feature type="region of interest" description="Disordered" evidence="2">
    <location>
        <begin position="1187"/>
        <end position="1208"/>
    </location>
</feature>
<dbReference type="InterPro" id="IPR008602">
    <property type="entry name" value="Duffy-antigen-binding"/>
</dbReference>
<feature type="region of interest" description="Disordered" evidence="2">
    <location>
        <begin position="591"/>
        <end position="623"/>
    </location>
</feature>
<feature type="compositionally biased region" description="Polar residues" evidence="2">
    <location>
        <begin position="770"/>
        <end position="784"/>
    </location>
</feature>
<evidence type="ECO:0000256" key="3">
    <source>
        <dbReference type="SAM" id="Phobius"/>
    </source>
</evidence>
<feature type="transmembrane region" description="Helical" evidence="3">
    <location>
        <begin position="1321"/>
        <end position="1354"/>
    </location>
</feature>
<dbReference type="Gene3D" id="1.20.58.1930">
    <property type="match status" value="1"/>
</dbReference>
<name>W7FXM2_PLAFA</name>
<accession>W7FXM2</accession>
<evidence type="ECO:0000259" key="4">
    <source>
        <dbReference type="Pfam" id="PF03011"/>
    </source>
</evidence>
<keyword evidence="3" id="KW-0472">Membrane</keyword>
<proteinExistence type="predicted"/>
<dbReference type="Proteomes" id="UP000030666">
    <property type="component" value="Unassembled WGS sequence"/>
</dbReference>
<evidence type="ECO:0000259" key="7">
    <source>
        <dbReference type="Pfam" id="PF18562"/>
    </source>
</evidence>
<dbReference type="InterPro" id="IPR054595">
    <property type="entry name" value="DBL_C"/>
</dbReference>
<dbReference type="Pfam" id="PF18562">
    <property type="entry name" value="CIDR1_gamma"/>
    <property type="match status" value="1"/>
</dbReference>
<feature type="coiled-coil region" evidence="1">
    <location>
        <begin position="205"/>
        <end position="232"/>
    </location>
</feature>
<feature type="region of interest" description="Disordered" evidence="2">
    <location>
        <begin position="1234"/>
        <end position="1315"/>
    </location>
</feature>
<dbReference type="FunFam" id="1.20.58.1930:FF:000001">
    <property type="entry name" value="Erythrocyte membrane protein 1, PfEMP1"/>
    <property type="match status" value="1"/>
</dbReference>
<dbReference type="EMBL" id="KE123490">
    <property type="protein sequence ID" value="EUT87651.1"/>
    <property type="molecule type" value="Genomic_DNA"/>
</dbReference>
<feature type="compositionally biased region" description="Basic and acidic residues" evidence="2">
    <location>
        <begin position="1257"/>
        <end position="1271"/>
    </location>
</feature>
<reference evidence="9" key="1">
    <citation type="submission" date="2013-02" db="EMBL/GenBank/DDBJ databases">
        <title>The Genome Sequence of Plasmodium falciparum Santa Lucia.</title>
        <authorList>
            <consortium name="The Broad Institute Genome Sequencing Platform"/>
            <consortium name="The Broad Institute Genome Sequencing Center for Infectious Disease"/>
            <person name="Neafsey D."/>
            <person name="Cheeseman I."/>
            <person name="Volkman S."/>
            <person name="Adams J."/>
            <person name="Walker B."/>
            <person name="Young S.K."/>
            <person name="Zeng Q."/>
            <person name="Gargeya S."/>
            <person name="Fitzgerald M."/>
            <person name="Haas B."/>
            <person name="Abouelleil A."/>
            <person name="Alvarado L."/>
            <person name="Arachchi H.M."/>
            <person name="Berlin A.M."/>
            <person name="Chapman S.B."/>
            <person name="Dewar J."/>
            <person name="Goldberg J."/>
            <person name="Griggs A."/>
            <person name="Gujja S."/>
            <person name="Hansen M."/>
            <person name="Howarth C."/>
            <person name="Imamovic A."/>
            <person name="Larimer J."/>
            <person name="McCowan C."/>
            <person name="Murphy C."/>
            <person name="Neiman D."/>
            <person name="Pearson M."/>
            <person name="Priest M."/>
            <person name="Roberts A."/>
            <person name="Saif S."/>
            <person name="Shea T."/>
            <person name="Sisk P."/>
            <person name="Sykes S."/>
            <person name="Wortman J."/>
            <person name="Nusbaum C."/>
            <person name="Birren B."/>
        </authorList>
    </citation>
    <scope>NUCLEOTIDE SEQUENCE [LARGE SCALE GENOMIC DNA]</scope>
    <source>
        <strain evidence="9">Santa Lucia</strain>
    </source>
</reference>
<protein>
    <recommendedName>
        <fullName evidence="10">Duffy-binding-like domain-containing protein</fullName>
    </recommendedName>
</protein>
<feature type="region of interest" description="Disordered" evidence="2">
    <location>
        <begin position="48"/>
        <end position="72"/>
    </location>
</feature>
<dbReference type="Pfam" id="PF03011">
    <property type="entry name" value="PFEMP"/>
    <property type="match status" value="2"/>
</dbReference>
<keyword evidence="3" id="KW-1133">Transmembrane helix</keyword>
<gene>
    <name evidence="9" type="ORF">PFAG_01975</name>
</gene>
<feature type="domain" description="Plasmodium falciparum erythrocyte membrane protein-1 N-terminal segment" evidence="6">
    <location>
        <begin position="17"/>
        <end position="52"/>
    </location>
</feature>
<dbReference type="Pfam" id="PF15447">
    <property type="entry name" value="NTS"/>
    <property type="match status" value="1"/>
</dbReference>
<evidence type="ECO:0000259" key="8">
    <source>
        <dbReference type="Pfam" id="PF22672"/>
    </source>
</evidence>
<feature type="compositionally biased region" description="Basic and acidic residues" evidence="2">
    <location>
        <begin position="393"/>
        <end position="412"/>
    </location>
</feature>
<dbReference type="Gene3D" id="1.20.1310.20">
    <property type="entry name" value="Duffy-antigen binding domain"/>
    <property type="match status" value="2"/>
</dbReference>
<dbReference type="SUPFAM" id="SSF140924">
    <property type="entry name" value="Duffy binding domain-like"/>
    <property type="match status" value="3"/>
</dbReference>
<feature type="domain" description="Duffy-antigen binding" evidence="5">
    <location>
        <begin position="117"/>
        <end position="301"/>
    </location>
</feature>
<evidence type="ECO:0000256" key="1">
    <source>
        <dbReference type="SAM" id="Coils"/>
    </source>
</evidence>
<dbReference type="Pfam" id="PF22672">
    <property type="entry name" value="DBL_C"/>
    <property type="match status" value="1"/>
</dbReference>
<dbReference type="InterPro" id="IPR004258">
    <property type="entry name" value="DBL"/>
</dbReference>
<feature type="domain" description="Duffy-antigen binding" evidence="5">
    <location>
        <begin position="521"/>
        <end position="729"/>
    </location>
</feature>
<dbReference type="FunFam" id="1.20.58.830:FF:000001">
    <property type="entry name" value="Erythrocyte membrane protein 1, PfEMP1"/>
    <property type="match status" value="1"/>
</dbReference>
<dbReference type="Gene3D" id="1.20.58.830">
    <property type="match status" value="2"/>
</dbReference>
<feature type="compositionally biased region" description="Polar residues" evidence="2">
    <location>
        <begin position="1190"/>
        <end position="1204"/>
    </location>
</feature>
<dbReference type="Pfam" id="PF05424">
    <property type="entry name" value="Duffy_binding"/>
    <property type="match status" value="2"/>
</dbReference>
<feature type="domain" description="Cysteine-rich interdomain region 1 gamma" evidence="7">
    <location>
        <begin position="996"/>
        <end position="1044"/>
    </location>
</feature>